<name>A0AA39TX68_9AGAR</name>
<proteinExistence type="predicted"/>
<organism evidence="2 3">
    <name type="scientific">Armillaria luteobubalina</name>
    <dbReference type="NCBI Taxonomy" id="153913"/>
    <lineage>
        <taxon>Eukaryota</taxon>
        <taxon>Fungi</taxon>
        <taxon>Dikarya</taxon>
        <taxon>Basidiomycota</taxon>
        <taxon>Agaricomycotina</taxon>
        <taxon>Agaricomycetes</taxon>
        <taxon>Agaricomycetidae</taxon>
        <taxon>Agaricales</taxon>
        <taxon>Marasmiineae</taxon>
        <taxon>Physalacriaceae</taxon>
        <taxon>Armillaria</taxon>
    </lineage>
</organism>
<protein>
    <recommendedName>
        <fullName evidence="4">Heterokaryon incompatibility domain-containing protein</fullName>
    </recommendedName>
</protein>
<sequence>MYEKLVDFRLCSCLFLAGLRSIPSKISRQIFRVFTYIGRTDPLITDTPLSTGDSGTEHSDSFFEDEGTSSSMLSEDGGRFDFDENLPKRGKDVESHYENLSEVTLSAFDETGRKEDVIEVIKQRRFTSRKPVISAHCADQSCSELAIDDVLRQLNVILGTTYPLDDTIVSLLKSLMHKHPDLGTVFAYVRPLWYDDLSSIEEELHNREEEDRRIREKALEGDIIKDNEVPPRRVFDLYSYRVVPWWVAAMLIGLPRAVSHAWMDKKDRESVWTHINGKQWPVFLPLGIDSCLLRNEWFNEGRVLSPARGSLREDLRVEEWKLDVPMIGFVYGEPARLVWSAGPIICYLNGLGRPLSSNVDMTSDRSWFRRAWTLQETIFTTIPTSLVLRVLSDMQKRVSSYPIDRIAGLACIFQGTQVPAYYKSQTEEEAWLKLWRVSSMECRAQIFFFFPRPGRGGQKWCPTWEQVLCEELSTVECDPTEKWYGRVYYEEEGPGRPFAFRGHCIKDGYVCGLAQEDLSVRVRSGEFRITDDSWIIHTFRISENHQYLIPEGLYELWGTSGKGSTFTSFREPRALLKYWVLGHRQGTKFEKFSIFQITEEDERQRLIKSKLTQSIDTEGERLQADLC</sequence>
<feature type="region of interest" description="Disordered" evidence="1">
    <location>
        <begin position="46"/>
        <end position="74"/>
    </location>
</feature>
<evidence type="ECO:0000256" key="1">
    <source>
        <dbReference type="SAM" id="MobiDB-lite"/>
    </source>
</evidence>
<accession>A0AA39TX68</accession>
<gene>
    <name evidence="2" type="ORF">EDD18DRAFT_1099881</name>
</gene>
<evidence type="ECO:0008006" key="4">
    <source>
        <dbReference type="Google" id="ProtNLM"/>
    </source>
</evidence>
<reference evidence="2" key="1">
    <citation type="submission" date="2023-06" db="EMBL/GenBank/DDBJ databases">
        <authorList>
            <consortium name="Lawrence Berkeley National Laboratory"/>
            <person name="Ahrendt S."/>
            <person name="Sahu N."/>
            <person name="Indic B."/>
            <person name="Wong-Bajracharya J."/>
            <person name="Merenyi Z."/>
            <person name="Ke H.-M."/>
            <person name="Monk M."/>
            <person name="Kocsube S."/>
            <person name="Drula E."/>
            <person name="Lipzen A."/>
            <person name="Balint B."/>
            <person name="Henrissat B."/>
            <person name="Andreopoulos B."/>
            <person name="Martin F.M."/>
            <person name="Harder C.B."/>
            <person name="Rigling D."/>
            <person name="Ford K.L."/>
            <person name="Foster G.D."/>
            <person name="Pangilinan J."/>
            <person name="Papanicolaou A."/>
            <person name="Barry K."/>
            <person name="LaButti K."/>
            <person name="Viragh M."/>
            <person name="Koriabine M."/>
            <person name="Yan M."/>
            <person name="Riley R."/>
            <person name="Champramary S."/>
            <person name="Plett K.L."/>
            <person name="Tsai I.J."/>
            <person name="Slot J."/>
            <person name="Sipos G."/>
            <person name="Plett J."/>
            <person name="Nagy L.G."/>
            <person name="Grigoriev I.V."/>
        </authorList>
    </citation>
    <scope>NUCLEOTIDE SEQUENCE</scope>
    <source>
        <strain evidence="2">HWK02</strain>
    </source>
</reference>
<evidence type="ECO:0000313" key="2">
    <source>
        <dbReference type="EMBL" id="KAK0502871.1"/>
    </source>
</evidence>
<dbReference type="AlphaFoldDB" id="A0AA39TX68"/>
<evidence type="ECO:0000313" key="3">
    <source>
        <dbReference type="Proteomes" id="UP001175228"/>
    </source>
</evidence>
<dbReference type="Proteomes" id="UP001175228">
    <property type="component" value="Unassembled WGS sequence"/>
</dbReference>
<keyword evidence="3" id="KW-1185">Reference proteome</keyword>
<comment type="caution">
    <text evidence="2">The sequence shown here is derived from an EMBL/GenBank/DDBJ whole genome shotgun (WGS) entry which is preliminary data.</text>
</comment>
<dbReference type="EMBL" id="JAUEPU010000004">
    <property type="protein sequence ID" value="KAK0502871.1"/>
    <property type="molecule type" value="Genomic_DNA"/>
</dbReference>